<evidence type="ECO:0000313" key="1">
    <source>
        <dbReference type="EMBL" id="QJB69280.1"/>
    </source>
</evidence>
<proteinExistence type="predicted"/>
<name>A0A6H2DLL7_9SPHN</name>
<evidence type="ECO:0000313" key="2">
    <source>
        <dbReference type="Proteomes" id="UP000501600"/>
    </source>
</evidence>
<reference evidence="1 2" key="1">
    <citation type="submission" date="2020-04" db="EMBL/GenBank/DDBJ databases">
        <title>Genome sequence for Sphingorhabdus sp. strain M1.</title>
        <authorList>
            <person name="Park S.-J."/>
        </authorList>
    </citation>
    <scope>NUCLEOTIDE SEQUENCE [LARGE SCALE GENOMIC DNA]</scope>
    <source>
        <strain evidence="1 2">JK6</strain>
    </source>
</reference>
<organism evidence="1 2">
    <name type="scientific">Parasphingorhabdus halotolerans</name>
    <dbReference type="NCBI Taxonomy" id="2725558"/>
    <lineage>
        <taxon>Bacteria</taxon>
        <taxon>Pseudomonadati</taxon>
        <taxon>Pseudomonadota</taxon>
        <taxon>Alphaproteobacteria</taxon>
        <taxon>Sphingomonadales</taxon>
        <taxon>Sphingomonadaceae</taxon>
        <taxon>Parasphingorhabdus</taxon>
    </lineage>
</organism>
<dbReference type="KEGG" id="phao:HF685_08300"/>
<dbReference type="RefSeq" id="WP_168819223.1">
    <property type="nucleotide sequence ID" value="NZ_CP051217.1"/>
</dbReference>
<sequence>MLPALVSNATIQKKGRSEIVVSTNENNGPIGAEDDGVQNIIEKLKILLIKLDETQGCEIAALRVDEAILILSERIVPST</sequence>
<dbReference type="EMBL" id="CP051217">
    <property type="protein sequence ID" value="QJB69280.1"/>
    <property type="molecule type" value="Genomic_DNA"/>
</dbReference>
<keyword evidence="2" id="KW-1185">Reference proteome</keyword>
<gene>
    <name evidence="1" type="ORF">HF685_08300</name>
</gene>
<accession>A0A6H2DLL7</accession>
<protein>
    <submittedName>
        <fullName evidence="1">Uncharacterized protein</fullName>
    </submittedName>
</protein>
<dbReference type="Proteomes" id="UP000501600">
    <property type="component" value="Chromosome"/>
</dbReference>
<dbReference type="AlphaFoldDB" id="A0A6H2DLL7"/>